<evidence type="ECO:0000313" key="2">
    <source>
        <dbReference type="Proteomes" id="UP000184420"/>
    </source>
</evidence>
<sequence>MKKQERLSQSKLFLNKESVAILTKSDMEKIVTGMEDTIARITLGCAPQSTQDDFNCDYFNQESGDRPLQQQ</sequence>
<reference evidence="1 2" key="1">
    <citation type="submission" date="2016-11" db="EMBL/GenBank/DDBJ databases">
        <authorList>
            <person name="Jaros S."/>
            <person name="Januszkiewicz K."/>
            <person name="Wedrychowicz H."/>
        </authorList>
    </citation>
    <scope>NUCLEOTIDE SEQUENCE [LARGE SCALE GENOMIC DNA]</scope>
    <source>
        <strain evidence="1 2">DSM 27406</strain>
    </source>
</reference>
<name>A0A1M6YFJ8_9BACT</name>
<organism evidence="1 2">
    <name type="scientific">Chitinophaga jiangningensis</name>
    <dbReference type="NCBI Taxonomy" id="1419482"/>
    <lineage>
        <taxon>Bacteria</taxon>
        <taxon>Pseudomonadati</taxon>
        <taxon>Bacteroidota</taxon>
        <taxon>Chitinophagia</taxon>
        <taxon>Chitinophagales</taxon>
        <taxon>Chitinophagaceae</taxon>
        <taxon>Chitinophaga</taxon>
    </lineage>
</organism>
<dbReference type="STRING" id="1419482.SAMN05444266_102297"/>
<dbReference type="AlphaFoldDB" id="A0A1M6YFJ8"/>
<dbReference type="InterPro" id="IPR058238">
    <property type="entry name" value="Lant_leader_dom"/>
</dbReference>
<dbReference type="RefSeq" id="WP_073079017.1">
    <property type="nucleotide sequence ID" value="NZ_FRBL01000002.1"/>
</dbReference>
<evidence type="ECO:0000313" key="1">
    <source>
        <dbReference type="EMBL" id="SHL17091.1"/>
    </source>
</evidence>
<dbReference type="NCBIfam" id="NF038153">
    <property type="entry name" value="lant_leader_L1a"/>
    <property type="match status" value="1"/>
</dbReference>
<protein>
    <submittedName>
        <fullName evidence="1">Uncharacterized protein</fullName>
    </submittedName>
</protein>
<keyword evidence="2" id="KW-1185">Reference proteome</keyword>
<dbReference type="EMBL" id="FRBL01000002">
    <property type="protein sequence ID" value="SHL17091.1"/>
    <property type="molecule type" value="Genomic_DNA"/>
</dbReference>
<proteinExistence type="predicted"/>
<accession>A0A1M6YFJ8</accession>
<dbReference type="Proteomes" id="UP000184420">
    <property type="component" value="Unassembled WGS sequence"/>
</dbReference>
<gene>
    <name evidence="1" type="ORF">SAMN05444266_102297</name>
</gene>